<proteinExistence type="predicted"/>
<comment type="caution">
    <text evidence="1">The sequence shown here is derived from an EMBL/GenBank/DDBJ whole genome shotgun (WGS) entry which is preliminary data.</text>
</comment>
<gene>
    <name evidence="1" type="ORF">PYW08_012195</name>
</gene>
<evidence type="ECO:0000313" key="1">
    <source>
        <dbReference type="EMBL" id="KAJ8704875.1"/>
    </source>
</evidence>
<organism evidence="1 2">
    <name type="scientific">Mythimna loreyi</name>
    <dbReference type="NCBI Taxonomy" id="667449"/>
    <lineage>
        <taxon>Eukaryota</taxon>
        <taxon>Metazoa</taxon>
        <taxon>Ecdysozoa</taxon>
        <taxon>Arthropoda</taxon>
        <taxon>Hexapoda</taxon>
        <taxon>Insecta</taxon>
        <taxon>Pterygota</taxon>
        <taxon>Neoptera</taxon>
        <taxon>Endopterygota</taxon>
        <taxon>Lepidoptera</taxon>
        <taxon>Glossata</taxon>
        <taxon>Ditrysia</taxon>
        <taxon>Noctuoidea</taxon>
        <taxon>Noctuidae</taxon>
        <taxon>Noctuinae</taxon>
        <taxon>Hadenini</taxon>
        <taxon>Mythimna</taxon>
    </lineage>
</organism>
<reference evidence="1" key="1">
    <citation type="submission" date="2023-03" db="EMBL/GenBank/DDBJ databases">
        <title>Chromosome-level genomes of two armyworms, Mythimna separata and Mythimna loreyi, provide insights into the biosynthesis and reception of sex pheromones.</title>
        <authorList>
            <person name="Zhao H."/>
        </authorList>
    </citation>
    <scope>NUCLEOTIDE SEQUENCE</scope>
    <source>
        <strain evidence="1">BeijingLab</strain>
    </source>
</reference>
<keyword evidence="2" id="KW-1185">Reference proteome</keyword>
<protein>
    <submittedName>
        <fullName evidence="1">Uncharacterized protein</fullName>
    </submittedName>
</protein>
<accession>A0ACC2PZJ9</accession>
<dbReference type="Proteomes" id="UP001231649">
    <property type="component" value="Chromosome 30"/>
</dbReference>
<name>A0ACC2PZJ9_9NEOP</name>
<dbReference type="EMBL" id="CM056806">
    <property type="protein sequence ID" value="KAJ8704875.1"/>
    <property type="molecule type" value="Genomic_DNA"/>
</dbReference>
<sequence>MSSFLCFICHSTVNSDTNEDTRDKYREVVGMNLCPDSHLCYICCHMLNKLWLFKSICLKRSLEYPVLFSEKGTINLQRNKTETVIICSEENCQPTHISQLFIDNRDHSINSYDYIKLEESHNDFDDYFRENTAKETEKPETSKNETFVNNDEEFAKGDDNFVNSDDNFVKGDDNFVKGDDNFAKDDEQFVNNDETFVNEEAHHSDDEHNIFDYESNKEGDTESKIGDGEECDMNYEYYEEQRNECLDEIRNERGNEETTGEEDTTNKKKSKKTEKNDFEKFILSTEEQKAELEAQRRSKKYLEAEFKCYNCALGFLFKDTYQAHMMRHEESNGEYLCMLCSLRFATGAVLRSHASLHSVRYRCCRCNEYIRARQTQTHAKYCHNKMSAATCHLCGRVFQDASGLQQHLKRFHMTKTSSRTYSCSVCGKSYRNQAAVRTHMIKHIHRKFSCDQCTSIFSSPYTLAQHKKKHTDTSTTQHKEHYCASCGVGYSSRKSLLAHQRQAASHQQRAYECPVCSRSCPNERALTSHISTVHSSTKEFHCDTCNAQYTSRKSLTRHVRSHTAPKPAALAVCHLCGASFKGKSKLNRHLREVCEKDKLEEELSSYYQNQQHII</sequence>
<evidence type="ECO:0000313" key="2">
    <source>
        <dbReference type="Proteomes" id="UP001231649"/>
    </source>
</evidence>